<name>A0A0B6X3G2_9BACT</name>
<keyword evidence="10" id="KW-1185">Reference proteome</keyword>
<dbReference type="GO" id="GO:0005737">
    <property type="term" value="C:cytoplasm"/>
    <property type="evidence" value="ECO:0007669"/>
    <property type="project" value="UniProtKB-SubCell"/>
</dbReference>
<accession>A0A0B6X3G2</accession>
<gene>
    <name evidence="5" type="primary">recX</name>
    <name evidence="9" type="ORF">PYK22_03088</name>
</gene>
<feature type="domain" description="RecX second three-helical" evidence="7">
    <location>
        <begin position="117"/>
        <end position="156"/>
    </location>
</feature>
<reference evidence="9 10" key="1">
    <citation type="submission" date="2013-12" db="EMBL/GenBank/DDBJ databases">
        <authorList>
            <person name="Stott M."/>
        </authorList>
    </citation>
    <scope>NUCLEOTIDE SEQUENCE [LARGE SCALE GENOMIC DNA]</scope>
    <source>
        <strain evidence="9 10">K22</strain>
    </source>
</reference>
<proteinExistence type="inferred from homology"/>
<evidence type="ECO:0000259" key="8">
    <source>
        <dbReference type="Pfam" id="PF21982"/>
    </source>
</evidence>
<evidence type="ECO:0000313" key="10">
    <source>
        <dbReference type="Proteomes" id="UP000031518"/>
    </source>
</evidence>
<dbReference type="Pfam" id="PF02631">
    <property type="entry name" value="RecX_HTH2"/>
    <property type="match status" value="1"/>
</dbReference>
<evidence type="ECO:0000256" key="2">
    <source>
        <dbReference type="ARBA" id="ARBA00009695"/>
    </source>
</evidence>
<feature type="compositionally biased region" description="Basic and acidic residues" evidence="6">
    <location>
        <begin position="1"/>
        <end position="41"/>
    </location>
</feature>
<reference evidence="9 10" key="2">
    <citation type="submission" date="2015-01" db="EMBL/GenBank/DDBJ databases">
        <title>Complete genome sequence of Pyrinomonas methylaliphatogenes type strain K22T.</title>
        <authorList>
            <person name="Lee K.C.Y."/>
            <person name="Power J.F."/>
            <person name="Dunfield P.F."/>
            <person name="Morgan X.C."/>
            <person name="Huttenhower C."/>
            <person name="Stott M.B."/>
        </authorList>
    </citation>
    <scope>NUCLEOTIDE SEQUENCE [LARGE SCALE GENOMIC DNA]</scope>
    <source>
        <strain evidence="9 10">K22</strain>
    </source>
</reference>
<comment type="function">
    <text evidence="5">Modulates RecA activity.</text>
</comment>
<dbReference type="PANTHER" id="PTHR33602:SF1">
    <property type="entry name" value="REGULATORY PROTEIN RECX FAMILY PROTEIN"/>
    <property type="match status" value="1"/>
</dbReference>
<evidence type="ECO:0000256" key="4">
    <source>
        <dbReference type="ARBA" id="ARBA00022490"/>
    </source>
</evidence>
<dbReference type="InterPro" id="IPR003783">
    <property type="entry name" value="Regulatory_RecX"/>
</dbReference>
<dbReference type="AlphaFoldDB" id="A0A0B6X3G2"/>
<dbReference type="Pfam" id="PF21982">
    <property type="entry name" value="RecX_HTH1"/>
    <property type="match status" value="1"/>
</dbReference>
<comment type="similarity">
    <text evidence="2 5">Belongs to the RecX family.</text>
</comment>
<dbReference type="OrthoDB" id="5295441at2"/>
<dbReference type="InterPro" id="IPR053926">
    <property type="entry name" value="RecX_HTH_1st"/>
</dbReference>
<dbReference type="Gene3D" id="1.10.10.10">
    <property type="entry name" value="Winged helix-like DNA-binding domain superfamily/Winged helix DNA-binding domain"/>
    <property type="match status" value="2"/>
</dbReference>
<dbReference type="EMBL" id="CBXV010000008">
    <property type="protein sequence ID" value="CDM67039.1"/>
    <property type="molecule type" value="Genomic_DNA"/>
</dbReference>
<dbReference type="GO" id="GO:0006282">
    <property type="term" value="P:regulation of DNA repair"/>
    <property type="evidence" value="ECO:0007669"/>
    <property type="project" value="UniProtKB-UniRule"/>
</dbReference>
<dbReference type="Proteomes" id="UP000031518">
    <property type="component" value="Unassembled WGS sequence"/>
</dbReference>
<feature type="compositionally biased region" description="Basic and acidic residues" evidence="6">
    <location>
        <begin position="50"/>
        <end position="66"/>
    </location>
</feature>
<evidence type="ECO:0000313" key="9">
    <source>
        <dbReference type="EMBL" id="CDM67039.1"/>
    </source>
</evidence>
<dbReference type="RefSeq" id="WP_060635757.1">
    <property type="nucleotide sequence ID" value="NZ_CBXV010000008.1"/>
</dbReference>
<dbReference type="HAMAP" id="MF_01114">
    <property type="entry name" value="RecX"/>
    <property type="match status" value="1"/>
</dbReference>
<feature type="domain" description="RecX first three-helical" evidence="8">
    <location>
        <begin position="72"/>
        <end position="109"/>
    </location>
</feature>
<evidence type="ECO:0000256" key="3">
    <source>
        <dbReference type="ARBA" id="ARBA00018111"/>
    </source>
</evidence>
<sequence>MRKGRSTETDEAEREPKRARNWREIEPLAEEGKTGDPEGIRKRGSLRPRQRADPPDEAPLKEEPARERVMKRAIRLLAARPRSEGELRERLLEKEWASAEAVEEAIEKLRGYGYVEDERFALDYASYRVKRKPVGKRRLLRELAAQKVAEETARAAIEAVFAENPEEELLDRAIERRIARTGLPRSRAELKRLYDHLLRAGFQHELIMNRLRGFTLDQSED</sequence>
<keyword evidence="4 5" id="KW-0963">Cytoplasm</keyword>
<organism evidence="9 10">
    <name type="scientific">Pyrinomonas methylaliphatogenes</name>
    <dbReference type="NCBI Taxonomy" id="454194"/>
    <lineage>
        <taxon>Bacteria</taxon>
        <taxon>Pseudomonadati</taxon>
        <taxon>Acidobacteriota</taxon>
        <taxon>Blastocatellia</taxon>
        <taxon>Blastocatellales</taxon>
        <taxon>Pyrinomonadaceae</taxon>
        <taxon>Pyrinomonas</taxon>
    </lineage>
</organism>
<dbReference type="InterPro" id="IPR036388">
    <property type="entry name" value="WH-like_DNA-bd_sf"/>
</dbReference>
<dbReference type="STRING" id="454194.PYK22_03088"/>
<comment type="subcellular location">
    <subcellularLocation>
        <location evidence="1 5">Cytoplasm</location>
    </subcellularLocation>
</comment>
<evidence type="ECO:0000259" key="7">
    <source>
        <dbReference type="Pfam" id="PF02631"/>
    </source>
</evidence>
<protein>
    <recommendedName>
        <fullName evidence="3 5">Regulatory protein RecX</fullName>
    </recommendedName>
</protein>
<feature type="region of interest" description="Disordered" evidence="6">
    <location>
        <begin position="1"/>
        <end position="66"/>
    </location>
</feature>
<evidence type="ECO:0000256" key="6">
    <source>
        <dbReference type="SAM" id="MobiDB-lite"/>
    </source>
</evidence>
<evidence type="ECO:0000256" key="1">
    <source>
        <dbReference type="ARBA" id="ARBA00004496"/>
    </source>
</evidence>
<dbReference type="InterPro" id="IPR053924">
    <property type="entry name" value="RecX_HTH_2nd"/>
</dbReference>
<evidence type="ECO:0000256" key="5">
    <source>
        <dbReference type="HAMAP-Rule" id="MF_01114"/>
    </source>
</evidence>
<dbReference type="PANTHER" id="PTHR33602">
    <property type="entry name" value="REGULATORY PROTEIN RECX FAMILY PROTEIN"/>
    <property type="match status" value="1"/>
</dbReference>